<dbReference type="InterPro" id="IPR036010">
    <property type="entry name" value="2Fe-2S_ferredoxin-like_sf"/>
</dbReference>
<dbReference type="AlphaFoldDB" id="N0DYQ5"/>
<keyword evidence="7" id="KW-0408">Iron</keyword>
<feature type="domain" description="2Fe-2S ferredoxin-type" evidence="9">
    <location>
        <begin position="321"/>
        <end position="406"/>
    </location>
</feature>
<evidence type="ECO:0000313" key="11">
    <source>
        <dbReference type="EMBL" id="CCH68465.1"/>
    </source>
</evidence>
<dbReference type="InterPro" id="IPR050415">
    <property type="entry name" value="MRET"/>
</dbReference>
<dbReference type="Gene3D" id="2.40.30.10">
    <property type="entry name" value="Translation factors"/>
    <property type="match status" value="1"/>
</dbReference>
<evidence type="ECO:0000256" key="8">
    <source>
        <dbReference type="ARBA" id="ARBA00023014"/>
    </source>
</evidence>
<protein>
    <submittedName>
        <fullName evidence="11">Stearoyl-CoA 9-desaturase electron transfer partner</fullName>
    </submittedName>
</protein>
<dbReference type="Proteomes" id="UP000013167">
    <property type="component" value="Unassembled WGS sequence"/>
</dbReference>
<evidence type="ECO:0000313" key="12">
    <source>
        <dbReference type="Proteomes" id="UP000013167"/>
    </source>
</evidence>
<dbReference type="SUPFAM" id="SSF52343">
    <property type="entry name" value="Ferredoxin reductase-like, C-terminal NADP-linked domain"/>
    <property type="match status" value="1"/>
</dbReference>
<evidence type="ECO:0000256" key="5">
    <source>
        <dbReference type="ARBA" id="ARBA00022827"/>
    </source>
</evidence>
<dbReference type="InterPro" id="IPR017927">
    <property type="entry name" value="FAD-bd_FR_type"/>
</dbReference>
<comment type="caution">
    <text evidence="11">The sequence shown here is derived from an EMBL/GenBank/DDBJ whole genome shotgun (WGS) entry which is preliminary data.</text>
</comment>
<organism evidence="11 12">
    <name type="scientific">Phycicoccus elongatus Lp2</name>
    <dbReference type="NCBI Taxonomy" id="1193181"/>
    <lineage>
        <taxon>Bacteria</taxon>
        <taxon>Bacillati</taxon>
        <taxon>Actinomycetota</taxon>
        <taxon>Actinomycetes</taxon>
        <taxon>Micrococcales</taxon>
        <taxon>Intrasporangiaceae</taxon>
        <taxon>Phycicoccus</taxon>
    </lineage>
</organism>
<evidence type="ECO:0000256" key="2">
    <source>
        <dbReference type="ARBA" id="ARBA00022630"/>
    </source>
</evidence>
<dbReference type="GO" id="GO:0051537">
    <property type="term" value="F:2 iron, 2 sulfur cluster binding"/>
    <property type="evidence" value="ECO:0007669"/>
    <property type="project" value="UniProtKB-KW"/>
</dbReference>
<dbReference type="GO" id="GO:0016491">
    <property type="term" value="F:oxidoreductase activity"/>
    <property type="evidence" value="ECO:0007669"/>
    <property type="project" value="UniProtKB-KW"/>
</dbReference>
<keyword evidence="8" id="KW-0411">Iron-sulfur</keyword>
<accession>N0DYQ5</accession>
<dbReference type="PANTHER" id="PTHR47354:SF6">
    <property type="entry name" value="NADH OXIDOREDUCTASE HCR"/>
    <property type="match status" value="1"/>
</dbReference>
<gene>
    <name evidence="11" type="ORF">BN10_10022</name>
</gene>
<dbReference type="Pfam" id="PF00111">
    <property type="entry name" value="Fer2"/>
    <property type="match status" value="1"/>
</dbReference>
<dbReference type="CDD" id="cd00207">
    <property type="entry name" value="fer2"/>
    <property type="match status" value="1"/>
</dbReference>
<dbReference type="Gene3D" id="3.40.50.80">
    <property type="entry name" value="Nucleotide-binding domain of ferredoxin-NADP reductase (FNR) module"/>
    <property type="match status" value="1"/>
</dbReference>
<dbReference type="SUPFAM" id="SSF54292">
    <property type="entry name" value="2Fe-2S ferredoxin-like"/>
    <property type="match status" value="1"/>
</dbReference>
<evidence type="ECO:0000259" key="9">
    <source>
        <dbReference type="PROSITE" id="PS51085"/>
    </source>
</evidence>
<dbReference type="PRINTS" id="PR00410">
    <property type="entry name" value="PHEHYDRXLASE"/>
</dbReference>
<dbReference type="InterPro" id="IPR039261">
    <property type="entry name" value="FNR_nucleotide-bd"/>
</dbReference>
<dbReference type="InterPro" id="IPR001041">
    <property type="entry name" value="2Fe-2S_ferredoxin-type"/>
</dbReference>
<dbReference type="HOGENOM" id="CLU_003827_14_2_11"/>
<dbReference type="InterPro" id="IPR017938">
    <property type="entry name" value="Riboflavin_synthase-like_b-brl"/>
</dbReference>
<reference evidence="11 12" key="1">
    <citation type="journal article" date="2013" name="ISME J.">
        <title>A metabolic model for members of the genus Tetrasphaera involved in enhanced biological phosphorus removal.</title>
        <authorList>
            <person name="Kristiansen R."/>
            <person name="Nguyen H.T.T."/>
            <person name="Saunders A.M."/>
            <person name="Nielsen J.L."/>
            <person name="Wimmer R."/>
            <person name="Le V.Q."/>
            <person name="McIlroy S.J."/>
            <person name="Petrovski S."/>
            <person name="Seviour R.J."/>
            <person name="Calteau A."/>
            <person name="Nielsen K.L."/>
            <person name="Nielsen P.H."/>
        </authorList>
    </citation>
    <scope>NUCLEOTIDE SEQUENCE [LARGE SCALE GENOMIC DNA]</scope>
    <source>
        <strain evidence="11 12">Lp2</strain>
    </source>
</reference>
<proteinExistence type="predicted"/>
<evidence type="ECO:0000256" key="6">
    <source>
        <dbReference type="ARBA" id="ARBA00023002"/>
    </source>
</evidence>
<sequence>MGHQSGWLRGQVSTLRLIPTYVFVTYGSVGYAETVTLTSPRPTAPASRPRVGDVVRRVAGALASPLVPADYLDLFDPLRSGADLRGRVVSVTPEGADAVTTTIRPGKGWRGHIPGQYIRIGVDIDGVRQWRAYSLTHDARRTDGLITITTKAIPDGKVSGFLAAGGLTPGTLVHLDQATGDFTLPRVAPTKVLFVTAGSGITPVLGMLRNHLADLPDVTHVHISPSASTALFATELQSYAARSAERPAYRLVERHDDTDGFTDLTRDLDALVPDWREREAWVCGPTGLLDSAESLWETAELTHQLHVERFRPTIIEGGEGGEITFLRTDVSVDADGTTPILDAGEEAGVLMPSGCRMGICFGCVVTMREGAVRDLRTGEVTIAEPGDELPIQTCINAVAGTCDLDL</sequence>
<dbReference type="SUPFAM" id="SSF63380">
    <property type="entry name" value="Riboflavin synthase domain-like"/>
    <property type="match status" value="1"/>
</dbReference>
<dbReference type="InterPro" id="IPR012675">
    <property type="entry name" value="Beta-grasp_dom_sf"/>
</dbReference>
<name>N0DYQ5_9MICO</name>
<comment type="cofactor">
    <cofactor evidence="1">
        <name>FAD</name>
        <dbReference type="ChEBI" id="CHEBI:57692"/>
    </cofactor>
</comment>
<keyword evidence="2" id="KW-0285">Flavoprotein</keyword>
<evidence type="ECO:0000256" key="4">
    <source>
        <dbReference type="ARBA" id="ARBA00022723"/>
    </source>
</evidence>
<evidence type="ECO:0000256" key="1">
    <source>
        <dbReference type="ARBA" id="ARBA00001974"/>
    </source>
</evidence>
<keyword evidence="5" id="KW-0274">FAD</keyword>
<dbReference type="CDD" id="cd06216">
    <property type="entry name" value="FNR_iron_sulfur_binding_2"/>
    <property type="match status" value="1"/>
</dbReference>
<dbReference type="InterPro" id="IPR008333">
    <property type="entry name" value="Cbr1-like_FAD-bd_dom"/>
</dbReference>
<keyword evidence="6" id="KW-0560">Oxidoreductase</keyword>
<dbReference type="eggNOG" id="COG1018">
    <property type="taxonomic scope" value="Bacteria"/>
</dbReference>
<dbReference type="PROSITE" id="PS51085">
    <property type="entry name" value="2FE2S_FER_2"/>
    <property type="match status" value="1"/>
</dbReference>
<evidence type="ECO:0000256" key="3">
    <source>
        <dbReference type="ARBA" id="ARBA00022714"/>
    </source>
</evidence>
<dbReference type="Gene3D" id="3.10.20.30">
    <property type="match status" value="1"/>
</dbReference>
<dbReference type="STRING" id="1193181.BN10_10022"/>
<dbReference type="PANTHER" id="PTHR47354">
    <property type="entry name" value="NADH OXIDOREDUCTASE HCR"/>
    <property type="match status" value="1"/>
</dbReference>
<keyword evidence="4" id="KW-0479">Metal-binding</keyword>
<evidence type="ECO:0000256" key="7">
    <source>
        <dbReference type="ARBA" id="ARBA00023004"/>
    </source>
</evidence>
<dbReference type="GO" id="GO:0046872">
    <property type="term" value="F:metal ion binding"/>
    <property type="evidence" value="ECO:0007669"/>
    <property type="project" value="UniProtKB-KW"/>
</dbReference>
<dbReference type="EMBL" id="CAIZ01000001">
    <property type="protein sequence ID" value="CCH68465.1"/>
    <property type="molecule type" value="Genomic_DNA"/>
</dbReference>
<keyword evidence="3" id="KW-0001">2Fe-2S</keyword>
<feature type="domain" description="FAD-binding FR-type" evidence="10">
    <location>
        <begin position="81"/>
        <end position="185"/>
    </location>
</feature>
<dbReference type="PROSITE" id="PS51384">
    <property type="entry name" value="FAD_FR"/>
    <property type="match status" value="1"/>
</dbReference>
<evidence type="ECO:0000259" key="10">
    <source>
        <dbReference type="PROSITE" id="PS51384"/>
    </source>
</evidence>
<dbReference type="Pfam" id="PF00970">
    <property type="entry name" value="FAD_binding_6"/>
    <property type="match status" value="1"/>
</dbReference>
<keyword evidence="12" id="KW-1185">Reference proteome</keyword>